<accession>A0A0E9UKN7</accession>
<reference evidence="1" key="1">
    <citation type="submission" date="2014-11" db="EMBL/GenBank/DDBJ databases">
        <authorList>
            <person name="Amaro Gonzalez C."/>
        </authorList>
    </citation>
    <scope>NUCLEOTIDE SEQUENCE</scope>
</reference>
<reference evidence="1" key="2">
    <citation type="journal article" date="2015" name="Fish Shellfish Immunol.">
        <title>Early steps in the European eel (Anguilla anguilla)-Vibrio vulnificus interaction in the gills: Role of the RtxA13 toxin.</title>
        <authorList>
            <person name="Callol A."/>
            <person name="Pajuelo D."/>
            <person name="Ebbesson L."/>
            <person name="Teles M."/>
            <person name="MacKenzie S."/>
            <person name="Amaro C."/>
        </authorList>
    </citation>
    <scope>NUCLEOTIDE SEQUENCE</scope>
</reference>
<organism evidence="1">
    <name type="scientific">Anguilla anguilla</name>
    <name type="common">European freshwater eel</name>
    <name type="synonym">Muraena anguilla</name>
    <dbReference type="NCBI Taxonomy" id="7936"/>
    <lineage>
        <taxon>Eukaryota</taxon>
        <taxon>Metazoa</taxon>
        <taxon>Chordata</taxon>
        <taxon>Craniata</taxon>
        <taxon>Vertebrata</taxon>
        <taxon>Euteleostomi</taxon>
        <taxon>Actinopterygii</taxon>
        <taxon>Neopterygii</taxon>
        <taxon>Teleostei</taxon>
        <taxon>Anguilliformes</taxon>
        <taxon>Anguillidae</taxon>
        <taxon>Anguilla</taxon>
    </lineage>
</organism>
<name>A0A0E9UKN7_ANGAN</name>
<protein>
    <submittedName>
        <fullName evidence="1">Uncharacterized protein</fullName>
    </submittedName>
</protein>
<proteinExistence type="predicted"/>
<sequence length="50" mass="5962">MIQSNIHTALTQRRLIKQWEQKPNCTSEKNFLRSRTIFRPSVSAKLRQGY</sequence>
<evidence type="ECO:0000313" key="1">
    <source>
        <dbReference type="EMBL" id="JAH65538.1"/>
    </source>
</evidence>
<dbReference type="AlphaFoldDB" id="A0A0E9UKN7"/>
<dbReference type="EMBL" id="GBXM01043039">
    <property type="protein sequence ID" value="JAH65538.1"/>
    <property type="molecule type" value="Transcribed_RNA"/>
</dbReference>